<keyword evidence="6" id="KW-1185">Reference proteome</keyword>
<dbReference type="InterPro" id="IPR036390">
    <property type="entry name" value="WH_DNA-bd_sf"/>
</dbReference>
<dbReference type="SMART" id="SM00345">
    <property type="entry name" value="HTH_GNTR"/>
    <property type="match status" value="1"/>
</dbReference>
<dbReference type="Pfam" id="PF00392">
    <property type="entry name" value="GntR"/>
    <property type="match status" value="1"/>
</dbReference>
<dbReference type="InterPro" id="IPR046335">
    <property type="entry name" value="LacI/GalR-like_sensor"/>
</dbReference>
<protein>
    <submittedName>
        <fullName evidence="5">GntR family transcriptional regulator</fullName>
    </submittedName>
</protein>
<evidence type="ECO:0000256" key="2">
    <source>
        <dbReference type="ARBA" id="ARBA00023125"/>
    </source>
</evidence>
<keyword evidence="1" id="KW-0805">Transcription regulation</keyword>
<proteinExistence type="predicted"/>
<dbReference type="Proteomes" id="UP000315648">
    <property type="component" value="Unassembled WGS sequence"/>
</dbReference>
<comment type="caution">
    <text evidence="5">The sequence shown here is derived from an EMBL/GenBank/DDBJ whole genome shotgun (WGS) entry which is preliminary data.</text>
</comment>
<dbReference type="PANTHER" id="PTHR30146:SF109">
    <property type="entry name" value="HTH-TYPE TRANSCRIPTIONAL REGULATOR GALS"/>
    <property type="match status" value="1"/>
</dbReference>
<gene>
    <name evidence="5" type="ORF">FPL22_14455</name>
</gene>
<sequence length="628" mass="69320">MATGKLVSDATRQLNDWLEAGKFKEGDRLPSERAIAKELGVKYYGLNRAMGRLISEGRVLREGYRLSIAVAPRVSRRMVFHLIVARRTHHLASYRRAAANLDIELVVHDWVAAEEVASILNQLDSKETAGVVCDPPSESVHATDWLPAALQLIRHGIPVVCTGGWGLNGELSAVGANVNNGVTLALSHLLGLAHRELALVTFPAGSEREMSVLDYWNRLCVRNQLGSSTERILLQPSWLTEERDIDDLVELLVTGPWNNVTGLVILVGYNTDIQSLFTKLARRGRRVPESLSVVVVGNAKALASAEPRVSAAGFDMVLWFELTFDLLLREVHEQRQLGVPREPSSIQMMPRLVVRESTRALEGAELGPKAAAFTSESAAVTKDIAHLERLAKQPYPLAAKASLSELPRFTPVDLRPFVNRPLIFRRGWLGDIPLRCLAPGTHEIQGVPFEILGGPNRANGGAVIFQSTTNTTGNARKLPDRLVIPINGPVEAVYILHGCGYAKPMQPFAHYRFHANKRVIGNVPLVSLGWMHAAASGDPGLDKEKPSANIQDWWPDFLHQDFPHARVVPLLENDETNHVNRHVFLYTLEWINPTPKQPLTHIEIQADPTVPTTLGLLAITVVRPRTPV</sequence>
<dbReference type="EMBL" id="VMBG01000002">
    <property type="protein sequence ID" value="TSJ77294.1"/>
    <property type="molecule type" value="Genomic_DNA"/>
</dbReference>
<dbReference type="AlphaFoldDB" id="A0A556QKX3"/>
<evidence type="ECO:0000313" key="6">
    <source>
        <dbReference type="Proteomes" id="UP000315648"/>
    </source>
</evidence>
<keyword evidence="2" id="KW-0238">DNA-binding</keyword>
<evidence type="ECO:0000256" key="3">
    <source>
        <dbReference type="ARBA" id="ARBA00023163"/>
    </source>
</evidence>
<evidence type="ECO:0000313" key="5">
    <source>
        <dbReference type="EMBL" id="TSJ77294.1"/>
    </source>
</evidence>
<dbReference type="GO" id="GO:0000976">
    <property type="term" value="F:transcription cis-regulatory region binding"/>
    <property type="evidence" value="ECO:0007669"/>
    <property type="project" value="TreeGrafter"/>
</dbReference>
<dbReference type="GO" id="GO:0003700">
    <property type="term" value="F:DNA-binding transcription factor activity"/>
    <property type="evidence" value="ECO:0007669"/>
    <property type="project" value="InterPro"/>
</dbReference>
<organism evidence="5 6">
    <name type="scientific">Rariglobus hedericola</name>
    <dbReference type="NCBI Taxonomy" id="2597822"/>
    <lineage>
        <taxon>Bacteria</taxon>
        <taxon>Pseudomonadati</taxon>
        <taxon>Verrucomicrobiota</taxon>
        <taxon>Opitutia</taxon>
        <taxon>Opitutales</taxon>
        <taxon>Opitutaceae</taxon>
        <taxon>Rariglobus</taxon>
    </lineage>
</organism>
<reference evidence="5 6" key="1">
    <citation type="submission" date="2019-07" db="EMBL/GenBank/DDBJ databases">
        <title>Description of 53C-WASEF.</title>
        <authorList>
            <person name="Pitt A."/>
            <person name="Hahn M.W."/>
        </authorList>
    </citation>
    <scope>NUCLEOTIDE SEQUENCE [LARGE SCALE GENOMIC DNA]</scope>
    <source>
        <strain evidence="5 6">53C-WASEF</strain>
    </source>
</reference>
<dbReference type="RefSeq" id="WP_144353697.1">
    <property type="nucleotide sequence ID" value="NZ_CBCRVV010000013.1"/>
</dbReference>
<dbReference type="SUPFAM" id="SSF53822">
    <property type="entry name" value="Periplasmic binding protein-like I"/>
    <property type="match status" value="1"/>
</dbReference>
<accession>A0A556QKX3</accession>
<name>A0A556QKX3_9BACT</name>
<evidence type="ECO:0000256" key="1">
    <source>
        <dbReference type="ARBA" id="ARBA00023015"/>
    </source>
</evidence>
<feature type="domain" description="HTH gntR-type" evidence="4">
    <location>
        <begin position="4"/>
        <end position="73"/>
    </location>
</feature>
<dbReference type="OrthoDB" id="175513at2"/>
<dbReference type="SUPFAM" id="SSF46785">
    <property type="entry name" value="Winged helix' DNA-binding domain"/>
    <property type="match status" value="1"/>
</dbReference>
<evidence type="ECO:0000259" key="4">
    <source>
        <dbReference type="PROSITE" id="PS50949"/>
    </source>
</evidence>
<dbReference type="Pfam" id="PF13377">
    <property type="entry name" value="Peripla_BP_3"/>
    <property type="match status" value="1"/>
</dbReference>
<dbReference type="PANTHER" id="PTHR30146">
    <property type="entry name" value="LACI-RELATED TRANSCRIPTIONAL REPRESSOR"/>
    <property type="match status" value="1"/>
</dbReference>
<dbReference type="PROSITE" id="PS50949">
    <property type="entry name" value="HTH_GNTR"/>
    <property type="match status" value="1"/>
</dbReference>
<dbReference type="InterPro" id="IPR000524">
    <property type="entry name" value="Tscrpt_reg_HTH_GntR"/>
</dbReference>
<dbReference type="InterPro" id="IPR036388">
    <property type="entry name" value="WH-like_DNA-bd_sf"/>
</dbReference>
<dbReference type="Gene3D" id="1.10.10.10">
    <property type="entry name" value="Winged helix-like DNA-binding domain superfamily/Winged helix DNA-binding domain"/>
    <property type="match status" value="1"/>
</dbReference>
<dbReference type="Gene3D" id="3.40.50.2300">
    <property type="match status" value="2"/>
</dbReference>
<dbReference type="InterPro" id="IPR028082">
    <property type="entry name" value="Peripla_BP_I"/>
</dbReference>
<keyword evidence="3" id="KW-0804">Transcription</keyword>